<keyword evidence="1" id="KW-1133">Transmembrane helix</keyword>
<keyword evidence="3" id="KW-0808">Transferase</keyword>
<dbReference type="Pfam" id="PF00535">
    <property type="entry name" value="Glycos_transf_2"/>
    <property type="match status" value="1"/>
</dbReference>
<feature type="transmembrane region" description="Helical" evidence="1">
    <location>
        <begin position="330"/>
        <end position="350"/>
    </location>
</feature>
<dbReference type="AlphaFoldDB" id="A0A3L7JLF3"/>
<keyword evidence="4" id="KW-1185">Reference proteome</keyword>
<dbReference type="EMBL" id="RCVZ01000024">
    <property type="protein sequence ID" value="RLQ91135.1"/>
    <property type="molecule type" value="Genomic_DNA"/>
</dbReference>
<keyword evidence="1" id="KW-0812">Transmembrane</keyword>
<dbReference type="InterPro" id="IPR029044">
    <property type="entry name" value="Nucleotide-diphossugar_trans"/>
</dbReference>
<dbReference type="GO" id="GO:0016740">
    <property type="term" value="F:transferase activity"/>
    <property type="evidence" value="ECO:0007669"/>
    <property type="project" value="UniProtKB-KW"/>
</dbReference>
<comment type="caution">
    <text evidence="3">The sequence shown here is derived from an EMBL/GenBank/DDBJ whole genome shotgun (WGS) entry which is preliminary data.</text>
</comment>
<gene>
    <name evidence="3" type="ORF">D9X91_21245</name>
</gene>
<feature type="transmembrane region" description="Helical" evidence="1">
    <location>
        <begin position="6"/>
        <end position="23"/>
    </location>
</feature>
<dbReference type="CDD" id="cd00761">
    <property type="entry name" value="Glyco_tranf_GTA_type"/>
    <property type="match status" value="1"/>
</dbReference>
<proteinExistence type="predicted"/>
<dbReference type="Proteomes" id="UP000276770">
    <property type="component" value="Unassembled WGS sequence"/>
</dbReference>
<evidence type="ECO:0000313" key="3">
    <source>
        <dbReference type="EMBL" id="RLQ91135.1"/>
    </source>
</evidence>
<organism evidence="3 4">
    <name type="scientific">Falsibacillus albus</name>
    <dbReference type="NCBI Taxonomy" id="2478915"/>
    <lineage>
        <taxon>Bacteria</taxon>
        <taxon>Bacillati</taxon>
        <taxon>Bacillota</taxon>
        <taxon>Bacilli</taxon>
        <taxon>Bacillales</taxon>
        <taxon>Bacillaceae</taxon>
        <taxon>Falsibacillus</taxon>
    </lineage>
</organism>
<dbReference type="PANTHER" id="PTHR43685:SF2">
    <property type="entry name" value="GLYCOSYLTRANSFERASE 2-LIKE DOMAIN-CONTAINING PROTEIN"/>
    <property type="match status" value="1"/>
</dbReference>
<reference evidence="3 4" key="1">
    <citation type="submission" date="2018-10" db="EMBL/GenBank/DDBJ databases">
        <title>Falsibacillus sp. genome draft.</title>
        <authorList>
            <person name="Shi S."/>
        </authorList>
    </citation>
    <scope>NUCLEOTIDE SEQUENCE [LARGE SCALE GENOMIC DNA]</scope>
    <source>
        <strain evidence="3 4">GY 10110</strain>
    </source>
</reference>
<feature type="transmembrane region" description="Helical" evidence="1">
    <location>
        <begin position="275"/>
        <end position="300"/>
    </location>
</feature>
<dbReference type="SUPFAM" id="SSF53448">
    <property type="entry name" value="Nucleotide-diphospho-sugar transferases"/>
    <property type="match status" value="1"/>
</dbReference>
<dbReference type="PANTHER" id="PTHR43685">
    <property type="entry name" value="GLYCOSYLTRANSFERASE"/>
    <property type="match status" value="1"/>
</dbReference>
<dbReference type="OrthoDB" id="9800276at2"/>
<feature type="domain" description="Glycosyltransferase 2-like" evidence="2">
    <location>
        <begin position="42"/>
        <end position="214"/>
    </location>
</feature>
<sequence>MHYLLGLILIVWIVIAIDLLIGIRKIEKLESTSALRDGPLVSIVIAAKNEADYIRRSIESQLQQTYRNIQWVLVNDRSSDGTGTIMDEMAKNHPQLSVIHIERLPDGWLGKNHALYKGFQQADGELILFTDADVVFEKHAVGKAVNYMIKNKIDHLTAAPDLKAEPFWLKTFVAFFLFGFSYYKRPWKANDDRSKIGIGIGAFNLIRSSVYSRIGTHEEIKACPDEDLQLGMLVKRFGYKQRMSTGLSLLQVEWYPSLLSALKGLEKNTFAGFNYQAAMVVFAIAAVFISQVLPFFLIFTGDGWSKLLSVIVIALLFFLYKAVIKKMTNFSPWLFLVFPFTACLFLYSILRATFLTFKRGGIEWRGTMYSLKELRRHRRH</sequence>
<name>A0A3L7JLF3_9BACI</name>
<keyword evidence="1" id="KW-0472">Membrane</keyword>
<dbReference type="RefSeq" id="WP_121682659.1">
    <property type="nucleotide sequence ID" value="NZ_RCVZ01000024.1"/>
</dbReference>
<evidence type="ECO:0000313" key="4">
    <source>
        <dbReference type="Proteomes" id="UP000276770"/>
    </source>
</evidence>
<protein>
    <submittedName>
        <fullName evidence="3">Glycosyltransferase</fullName>
    </submittedName>
</protein>
<feature type="transmembrane region" description="Helical" evidence="1">
    <location>
        <begin position="307"/>
        <end position="324"/>
    </location>
</feature>
<dbReference type="InterPro" id="IPR050834">
    <property type="entry name" value="Glycosyltransf_2"/>
</dbReference>
<accession>A0A3L7JLF3</accession>
<evidence type="ECO:0000256" key="1">
    <source>
        <dbReference type="SAM" id="Phobius"/>
    </source>
</evidence>
<dbReference type="InterPro" id="IPR001173">
    <property type="entry name" value="Glyco_trans_2-like"/>
</dbReference>
<dbReference type="Gene3D" id="3.90.550.10">
    <property type="entry name" value="Spore Coat Polysaccharide Biosynthesis Protein SpsA, Chain A"/>
    <property type="match status" value="1"/>
</dbReference>
<evidence type="ECO:0000259" key="2">
    <source>
        <dbReference type="Pfam" id="PF00535"/>
    </source>
</evidence>